<proteinExistence type="predicted"/>
<evidence type="ECO:0008006" key="4">
    <source>
        <dbReference type="Google" id="ProtNLM"/>
    </source>
</evidence>
<feature type="transmembrane region" description="Helical" evidence="1">
    <location>
        <begin position="6"/>
        <end position="25"/>
    </location>
</feature>
<reference evidence="2 3" key="1">
    <citation type="submission" date="2017-04" db="EMBL/GenBank/DDBJ databases">
        <authorList>
            <person name="Afonso C.L."/>
            <person name="Miller P.J."/>
            <person name="Scott M.A."/>
            <person name="Spackman E."/>
            <person name="Goraichik I."/>
            <person name="Dimitrov K.M."/>
            <person name="Suarez D.L."/>
            <person name="Swayne D.E."/>
        </authorList>
    </citation>
    <scope>NUCLEOTIDE SEQUENCE [LARGE SCALE GENOMIC DNA]</scope>
    <source>
        <strain evidence="2 3">DSM 12555</strain>
    </source>
</reference>
<accession>A0A1W1XYN4</accession>
<organism evidence="2 3">
    <name type="scientific">Clostridium acidisoli DSM 12555</name>
    <dbReference type="NCBI Taxonomy" id="1121291"/>
    <lineage>
        <taxon>Bacteria</taxon>
        <taxon>Bacillati</taxon>
        <taxon>Bacillota</taxon>
        <taxon>Clostridia</taxon>
        <taxon>Eubacteriales</taxon>
        <taxon>Clostridiaceae</taxon>
        <taxon>Clostridium</taxon>
    </lineage>
</organism>
<dbReference type="EMBL" id="FWXH01000034">
    <property type="protein sequence ID" value="SMC29002.1"/>
    <property type="molecule type" value="Genomic_DNA"/>
</dbReference>
<dbReference type="AlphaFoldDB" id="A0A1W1XYN4"/>
<keyword evidence="1" id="KW-0812">Transmembrane</keyword>
<dbReference type="Proteomes" id="UP000192468">
    <property type="component" value="Unassembled WGS sequence"/>
</dbReference>
<dbReference type="OrthoDB" id="1906740at2"/>
<protein>
    <recommendedName>
        <fullName evidence="4">Flp pilus assembly protein CpaB</fullName>
    </recommendedName>
</protein>
<gene>
    <name evidence="2" type="ORF">SAMN02745134_03749</name>
</gene>
<keyword evidence="3" id="KW-1185">Reference proteome</keyword>
<dbReference type="STRING" id="1121291.SAMN02745134_03749"/>
<name>A0A1W1XYN4_9CLOT</name>
<evidence type="ECO:0000313" key="3">
    <source>
        <dbReference type="Proteomes" id="UP000192468"/>
    </source>
</evidence>
<evidence type="ECO:0000313" key="2">
    <source>
        <dbReference type="EMBL" id="SMC29002.1"/>
    </source>
</evidence>
<keyword evidence="1" id="KW-0472">Membrane</keyword>
<evidence type="ECO:0000256" key="1">
    <source>
        <dbReference type="SAM" id="Phobius"/>
    </source>
</evidence>
<dbReference type="RefSeq" id="WP_084117725.1">
    <property type="nucleotide sequence ID" value="NZ_FWXH01000034.1"/>
</dbReference>
<keyword evidence="1" id="KW-1133">Transmembrane helix</keyword>
<sequence>MQNKIMVFIISLIITVTSFTFILYIERKIYNPNGSSEVYVAKINKIEKGYVINKKNFDHLFKLEERRNEQIVPNPIKNKEDLMDTVINENIYKNEVVSSSMLSKVDDELDEIDDKREISIKGSDISDVVGGELREGDKIDIMMTYSSSNKVITETKIKSAYVSKTYSSDGSIITRDSQDKPATTINVIVSANDADVLENAINVGKIKVDKVLDDTESGDIKVENDKH</sequence>